<keyword evidence="4" id="KW-0812">Transmembrane</keyword>
<protein>
    <recommendedName>
        <fullName evidence="11">Carbohydrate sulfotransferase</fullName>
        <ecNumber evidence="11">2.8.2.-</ecNumber>
    </recommendedName>
</protein>
<dbReference type="AlphaFoldDB" id="A0A6A4SZU0"/>
<evidence type="ECO:0000313" key="14">
    <source>
        <dbReference type="Proteomes" id="UP000438429"/>
    </source>
</evidence>
<feature type="region of interest" description="Disordered" evidence="12">
    <location>
        <begin position="1"/>
        <end position="53"/>
    </location>
</feature>
<name>A0A6A4SZU0_SCOMX</name>
<evidence type="ECO:0000256" key="4">
    <source>
        <dbReference type="ARBA" id="ARBA00022692"/>
    </source>
</evidence>
<evidence type="ECO:0000313" key="13">
    <source>
        <dbReference type="EMBL" id="KAF0040726.1"/>
    </source>
</evidence>
<keyword evidence="6" id="KW-1133">Transmembrane helix</keyword>
<keyword evidence="7 11" id="KW-0333">Golgi apparatus</keyword>
<dbReference type="GO" id="GO:0030166">
    <property type="term" value="P:proteoglycan biosynthetic process"/>
    <property type="evidence" value="ECO:0007669"/>
    <property type="project" value="TreeGrafter"/>
</dbReference>
<evidence type="ECO:0000256" key="10">
    <source>
        <dbReference type="ARBA" id="ARBA00023277"/>
    </source>
</evidence>
<reference evidence="13 14" key="1">
    <citation type="submission" date="2019-06" db="EMBL/GenBank/DDBJ databases">
        <title>Draft genomes of female and male turbot (Scophthalmus maximus).</title>
        <authorList>
            <person name="Xu H."/>
            <person name="Xu X.-W."/>
            <person name="Shao C."/>
            <person name="Chen S."/>
        </authorList>
    </citation>
    <scope>NUCLEOTIDE SEQUENCE [LARGE SCALE GENOMIC DNA]</scope>
    <source>
        <strain evidence="13">Ysfricsl-2016a</strain>
        <tissue evidence="13">Blood</tissue>
    </source>
</reference>
<evidence type="ECO:0000256" key="2">
    <source>
        <dbReference type="ARBA" id="ARBA00006339"/>
    </source>
</evidence>
<evidence type="ECO:0000256" key="6">
    <source>
        <dbReference type="ARBA" id="ARBA00022989"/>
    </source>
</evidence>
<keyword evidence="5 11" id="KW-0735">Signal-anchor</keyword>
<evidence type="ECO:0000256" key="5">
    <source>
        <dbReference type="ARBA" id="ARBA00022968"/>
    </source>
</evidence>
<dbReference type="GO" id="GO:0000139">
    <property type="term" value="C:Golgi membrane"/>
    <property type="evidence" value="ECO:0007669"/>
    <property type="project" value="UniProtKB-SubCell"/>
</dbReference>
<dbReference type="GO" id="GO:0016051">
    <property type="term" value="P:carbohydrate biosynthetic process"/>
    <property type="evidence" value="ECO:0007669"/>
    <property type="project" value="InterPro"/>
</dbReference>
<comment type="similarity">
    <text evidence="2 11">Belongs to the sulfotransferase 2 family.</text>
</comment>
<keyword evidence="10 11" id="KW-0119">Carbohydrate metabolism</keyword>
<dbReference type="Proteomes" id="UP000438429">
    <property type="component" value="Unassembled WGS sequence"/>
</dbReference>
<evidence type="ECO:0000256" key="7">
    <source>
        <dbReference type="ARBA" id="ARBA00023034"/>
    </source>
</evidence>
<evidence type="ECO:0000256" key="1">
    <source>
        <dbReference type="ARBA" id="ARBA00004323"/>
    </source>
</evidence>
<organism evidence="13 14">
    <name type="scientific">Scophthalmus maximus</name>
    <name type="common">Turbot</name>
    <name type="synonym">Psetta maxima</name>
    <dbReference type="NCBI Taxonomy" id="52904"/>
    <lineage>
        <taxon>Eukaryota</taxon>
        <taxon>Metazoa</taxon>
        <taxon>Chordata</taxon>
        <taxon>Craniata</taxon>
        <taxon>Vertebrata</taxon>
        <taxon>Euteleostomi</taxon>
        <taxon>Actinopterygii</taxon>
        <taxon>Neopterygii</taxon>
        <taxon>Teleostei</taxon>
        <taxon>Neoteleostei</taxon>
        <taxon>Acanthomorphata</taxon>
        <taxon>Carangaria</taxon>
        <taxon>Pleuronectiformes</taxon>
        <taxon>Pleuronectoidei</taxon>
        <taxon>Scophthalmidae</taxon>
        <taxon>Scophthalmus</taxon>
    </lineage>
</organism>
<evidence type="ECO:0000256" key="11">
    <source>
        <dbReference type="RuleBase" id="RU364020"/>
    </source>
</evidence>
<feature type="region of interest" description="Disordered" evidence="12">
    <location>
        <begin position="329"/>
        <end position="359"/>
    </location>
</feature>
<dbReference type="InterPro" id="IPR018011">
    <property type="entry name" value="Carb_sulfotrans_8-10"/>
</dbReference>
<accession>A0A6A4SZU0</accession>
<dbReference type="Pfam" id="PF03567">
    <property type="entry name" value="Sulfotransfer_2"/>
    <property type="match status" value="1"/>
</dbReference>
<dbReference type="PANTHER" id="PTHR12137">
    <property type="entry name" value="CARBOHYDRATE SULFOTRANSFERASE"/>
    <property type="match status" value="1"/>
</dbReference>
<comment type="caution">
    <text evidence="13">The sequence shown here is derived from an EMBL/GenBank/DDBJ whole genome shotgun (WGS) entry which is preliminary data.</text>
</comment>
<evidence type="ECO:0000256" key="8">
    <source>
        <dbReference type="ARBA" id="ARBA00023136"/>
    </source>
</evidence>
<keyword evidence="8" id="KW-0472">Membrane</keyword>
<keyword evidence="3 11" id="KW-0808">Transferase</keyword>
<dbReference type="EC" id="2.8.2.-" evidence="11"/>
<evidence type="ECO:0000256" key="9">
    <source>
        <dbReference type="ARBA" id="ARBA00023180"/>
    </source>
</evidence>
<feature type="region of interest" description="Disordered" evidence="12">
    <location>
        <begin position="232"/>
        <end position="261"/>
    </location>
</feature>
<dbReference type="GO" id="GO:0008146">
    <property type="term" value="F:sulfotransferase activity"/>
    <property type="evidence" value="ECO:0007669"/>
    <property type="project" value="InterPro"/>
</dbReference>
<proteinExistence type="inferred from homology"/>
<comment type="subcellular location">
    <subcellularLocation>
        <location evidence="1 11">Golgi apparatus membrane</location>
        <topology evidence="1 11">Single-pass type II membrane protein</topology>
    </subcellularLocation>
</comment>
<keyword evidence="9 11" id="KW-0325">Glycoprotein</keyword>
<feature type="compositionally biased region" description="Polar residues" evidence="12">
    <location>
        <begin position="329"/>
        <end position="344"/>
    </location>
</feature>
<gene>
    <name evidence="13" type="ORF">F2P81_006624</name>
</gene>
<dbReference type="InterPro" id="IPR005331">
    <property type="entry name" value="Sulfotransferase"/>
</dbReference>
<dbReference type="EMBL" id="VEVO01000006">
    <property type="protein sequence ID" value="KAF0040726.1"/>
    <property type="molecule type" value="Genomic_DNA"/>
</dbReference>
<sequence length="657" mass="73297">MIRTQVSESGQDHRGSGPGFRTTVVLNREPGPVQDHGGSGPVQDQRGRPARTWSGSGPRWIWFGSGPRLSSSADLVRFRTTADLVWFRTTVVLQRGPGPVQDHGGSGLVQDHGCPPARTWSGSGPRRIWFGSGPRLSSSADLVRFRTTADLVWFRTTVVLQRGPGPVQDHGGSGLVQDHGCPPARTWSGSGPRRIWFGSGPRLSSSADLVRFRTTADLVWFRTTVVLQRGPGPVQDHGGSGLVQDHGCPPARTWSGSGPRRIWERGRGRGRSGICLPVVMRSSCSPLGSLWFLLLLGAGCLLLLVHLQDLTEREVMSVGVSDPVGAVRSTVSTSDLRPQRSSPSVFDDSSVGSKQQVTKRHRKLLLKSSAPAGGEEQQQLRLAKTQESRRHLLNEICDKYQPGITGRPVSRRQVSRVYVEDRSRLLYCEVPKAGCSNWKRVLMVLGGSAASTRHIPHDAAHYANRLRRLESYDRVGIAERLRSYTKVLFVREPFERLVSAFRDKFESPNSYYHPVFGRPIISRYRANATRSALRTGAGVTFREFVQYLLDVRRPVGLDIHWEPVGQLCSPCLLRYSFIGKFERLEEEANLVLRSVGAPGNLTFPGFKDRNPLAERTSSTITQRYFSQLNATERQKAFDFFYMDYLMFDYPKPFKDLH</sequence>
<evidence type="ECO:0000256" key="3">
    <source>
        <dbReference type="ARBA" id="ARBA00022679"/>
    </source>
</evidence>
<dbReference type="PANTHER" id="PTHR12137:SF7">
    <property type="entry name" value="CARBOHYDRATE SULFOTRANSFERASE 8"/>
    <property type="match status" value="1"/>
</dbReference>
<evidence type="ECO:0000256" key="12">
    <source>
        <dbReference type="SAM" id="MobiDB-lite"/>
    </source>
</evidence>